<evidence type="ECO:0000313" key="3">
    <source>
        <dbReference type="Proteomes" id="UP000176501"/>
    </source>
</evidence>
<comment type="caution">
    <text evidence="2">The sequence shown here is derived from an EMBL/GenBank/DDBJ whole genome shotgun (WGS) entry which is preliminary data.</text>
</comment>
<organism evidence="2 3">
    <name type="scientific">Candidatus Uhrbacteria bacterium RIFOXYB2_FULL_57_15</name>
    <dbReference type="NCBI Taxonomy" id="1802422"/>
    <lineage>
        <taxon>Bacteria</taxon>
        <taxon>Candidatus Uhriibacteriota</taxon>
    </lineage>
</organism>
<sequence length="104" mass="11506">MLFYDVVSCRIDSLRQGQPRSFPEQTVEFIEKLVQLCVMIAGFLNAGAIGLQARTLTQTKDSKGHTLTMYFVFLFIQLSLVANAVIHKDAWQASGMVASMGTTC</sequence>
<reference evidence="2 3" key="1">
    <citation type="journal article" date="2016" name="Nat. Commun.">
        <title>Thousands of microbial genomes shed light on interconnected biogeochemical processes in an aquifer system.</title>
        <authorList>
            <person name="Anantharaman K."/>
            <person name="Brown C.T."/>
            <person name="Hug L.A."/>
            <person name="Sharon I."/>
            <person name="Castelle C.J."/>
            <person name="Probst A.J."/>
            <person name="Thomas B.C."/>
            <person name="Singh A."/>
            <person name="Wilkins M.J."/>
            <person name="Karaoz U."/>
            <person name="Brodie E.L."/>
            <person name="Williams K.H."/>
            <person name="Hubbard S.S."/>
            <person name="Banfield J.F."/>
        </authorList>
    </citation>
    <scope>NUCLEOTIDE SEQUENCE [LARGE SCALE GENOMIC DNA]</scope>
</reference>
<feature type="transmembrane region" description="Helical" evidence="1">
    <location>
        <begin position="33"/>
        <end position="55"/>
    </location>
</feature>
<feature type="transmembrane region" description="Helical" evidence="1">
    <location>
        <begin position="67"/>
        <end position="86"/>
    </location>
</feature>
<evidence type="ECO:0000313" key="2">
    <source>
        <dbReference type="EMBL" id="OGL99153.1"/>
    </source>
</evidence>
<dbReference type="Proteomes" id="UP000176501">
    <property type="component" value="Unassembled WGS sequence"/>
</dbReference>
<name>A0A1F7W8M1_9BACT</name>
<accession>A0A1F7W8M1</accession>
<keyword evidence="1" id="KW-0472">Membrane</keyword>
<dbReference type="Gene3D" id="1.20.1280.290">
    <property type="match status" value="1"/>
</dbReference>
<proteinExistence type="predicted"/>
<keyword evidence="1" id="KW-1133">Transmembrane helix</keyword>
<keyword evidence="1" id="KW-0812">Transmembrane</keyword>
<dbReference type="EMBL" id="MGFE01000009">
    <property type="protein sequence ID" value="OGL99153.1"/>
    <property type="molecule type" value="Genomic_DNA"/>
</dbReference>
<gene>
    <name evidence="2" type="ORF">A2304_03310</name>
</gene>
<evidence type="ECO:0000256" key="1">
    <source>
        <dbReference type="SAM" id="Phobius"/>
    </source>
</evidence>
<dbReference type="AlphaFoldDB" id="A0A1F7W8M1"/>
<protein>
    <submittedName>
        <fullName evidence="2">Uncharacterized protein</fullName>
    </submittedName>
</protein>